<keyword evidence="3" id="KW-0812">Transmembrane</keyword>
<evidence type="ECO:0000256" key="2">
    <source>
        <dbReference type="SAM" id="MobiDB-lite"/>
    </source>
</evidence>
<keyword evidence="3" id="KW-0472">Membrane</keyword>
<comment type="caution">
    <text evidence="4">The sequence shown here is derived from an EMBL/GenBank/DDBJ whole genome shotgun (WGS) entry which is preliminary data.</text>
</comment>
<sequence length="182" mass="20608">MILNAYSYLVVSVLIGLAYPAYCSTKALRKSEGDEHVQWLAYWVIYAILDAVDFIPDFLIGAWMPLYFELKIFTLLWLAIPTFNRTPGATQVYRLYMEPWLEANEGWVDESIEHLKQVRLDTLGQHLSAAQHYVMGLLGHKTAKEPQAKAASKEKPKETPKKTPADVPAPKAEEAAETNKNK</sequence>
<dbReference type="PANTHER" id="PTHR12300">
    <property type="entry name" value="HVA22-LIKE PROTEINS"/>
    <property type="match status" value="1"/>
</dbReference>
<feature type="compositionally biased region" description="Basic and acidic residues" evidence="2">
    <location>
        <begin position="143"/>
        <end position="164"/>
    </location>
</feature>
<dbReference type="AlphaFoldDB" id="A0AB34K8G8"/>
<feature type="transmembrane region" description="Helical" evidence="3">
    <location>
        <begin position="62"/>
        <end position="80"/>
    </location>
</feature>
<evidence type="ECO:0000256" key="3">
    <source>
        <dbReference type="SAM" id="Phobius"/>
    </source>
</evidence>
<name>A0AB34K8G8_PRYPA</name>
<protein>
    <recommendedName>
        <fullName evidence="6">Receptor expression-enhancing protein</fullName>
    </recommendedName>
</protein>
<feature type="region of interest" description="Disordered" evidence="2">
    <location>
        <begin position="143"/>
        <end position="182"/>
    </location>
</feature>
<gene>
    <name evidence="4" type="ORF">AB1Y20_001525</name>
</gene>
<feature type="transmembrane region" description="Helical" evidence="3">
    <location>
        <begin position="6"/>
        <end position="25"/>
    </location>
</feature>
<proteinExistence type="inferred from homology"/>
<evidence type="ECO:0000256" key="1">
    <source>
        <dbReference type="RuleBase" id="RU362006"/>
    </source>
</evidence>
<feature type="compositionally biased region" description="Basic and acidic residues" evidence="2">
    <location>
        <begin position="171"/>
        <end position="182"/>
    </location>
</feature>
<comment type="similarity">
    <text evidence="1">Belongs to the DP1 family.</text>
</comment>
<dbReference type="Proteomes" id="UP001515480">
    <property type="component" value="Unassembled WGS sequence"/>
</dbReference>
<keyword evidence="5" id="KW-1185">Reference proteome</keyword>
<dbReference type="Pfam" id="PF03134">
    <property type="entry name" value="TB2_DP1_HVA22"/>
    <property type="match status" value="1"/>
</dbReference>
<accession>A0AB34K8G8</accession>
<evidence type="ECO:0008006" key="6">
    <source>
        <dbReference type="Google" id="ProtNLM"/>
    </source>
</evidence>
<dbReference type="InterPro" id="IPR004345">
    <property type="entry name" value="TB2_DP1_HVA22"/>
</dbReference>
<reference evidence="4 5" key="1">
    <citation type="journal article" date="2024" name="Science">
        <title>Giant polyketide synthase enzymes in the biosynthesis of giant marine polyether toxins.</title>
        <authorList>
            <person name="Fallon T.R."/>
            <person name="Shende V.V."/>
            <person name="Wierzbicki I.H."/>
            <person name="Pendleton A.L."/>
            <person name="Watervoot N.F."/>
            <person name="Auber R.P."/>
            <person name="Gonzalez D.J."/>
            <person name="Wisecaver J.H."/>
            <person name="Moore B.S."/>
        </authorList>
    </citation>
    <scope>NUCLEOTIDE SEQUENCE [LARGE SCALE GENOMIC DNA]</scope>
    <source>
        <strain evidence="4 5">12B1</strain>
    </source>
</reference>
<comment type="subcellular location">
    <subcellularLocation>
        <location evidence="1">Membrane</location>
        <topology evidence="1">Multi-pass membrane protein</topology>
    </subcellularLocation>
</comment>
<dbReference type="GO" id="GO:0016020">
    <property type="term" value="C:membrane"/>
    <property type="evidence" value="ECO:0007669"/>
    <property type="project" value="UniProtKB-SubCell"/>
</dbReference>
<dbReference type="EMBL" id="JBGBPQ010000001">
    <property type="protein sequence ID" value="KAL1530625.1"/>
    <property type="molecule type" value="Genomic_DNA"/>
</dbReference>
<evidence type="ECO:0000313" key="4">
    <source>
        <dbReference type="EMBL" id="KAL1530625.1"/>
    </source>
</evidence>
<organism evidence="4 5">
    <name type="scientific">Prymnesium parvum</name>
    <name type="common">Toxic golden alga</name>
    <dbReference type="NCBI Taxonomy" id="97485"/>
    <lineage>
        <taxon>Eukaryota</taxon>
        <taxon>Haptista</taxon>
        <taxon>Haptophyta</taxon>
        <taxon>Prymnesiophyceae</taxon>
        <taxon>Prymnesiales</taxon>
        <taxon>Prymnesiaceae</taxon>
        <taxon>Prymnesium</taxon>
    </lineage>
</organism>
<evidence type="ECO:0000313" key="5">
    <source>
        <dbReference type="Proteomes" id="UP001515480"/>
    </source>
</evidence>
<keyword evidence="3" id="KW-1133">Transmembrane helix</keyword>